<protein>
    <recommendedName>
        <fullName evidence="5">APAF-1 helical domain-containing protein</fullName>
    </recommendedName>
</protein>
<feature type="repeat" description="WD" evidence="3">
    <location>
        <begin position="1208"/>
        <end position="1249"/>
    </location>
</feature>
<dbReference type="EMBL" id="BNCP01000052">
    <property type="protein sequence ID" value="GIL89738.1"/>
    <property type="molecule type" value="Genomic_DNA"/>
</dbReference>
<dbReference type="InterPro" id="IPR036322">
    <property type="entry name" value="WD40_repeat_dom_sf"/>
</dbReference>
<feature type="repeat" description="WD" evidence="3">
    <location>
        <begin position="1333"/>
        <end position="1364"/>
    </location>
</feature>
<dbReference type="Proteomes" id="UP000722791">
    <property type="component" value="Unassembled WGS sequence"/>
</dbReference>
<dbReference type="CDD" id="cd00200">
    <property type="entry name" value="WD40"/>
    <property type="match status" value="1"/>
</dbReference>
<evidence type="ECO:0000259" key="5">
    <source>
        <dbReference type="Pfam" id="PF17908"/>
    </source>
</evidence>
<evidence type="ECO:0000313" key="7">
    <source>
        <dbReference type="EMBL" id="GIM13508.1"/>
    </source>
</evidence>
<dbReference type="InterPro" id="IPR001680">
    <property type="entry name" value="WD40_rpt"/>
</dbReference>
<feature type="repeat" description="WD" evidence="3">
    <location>
        <begin position="1250"/>
        <end position="1291"/>
    </location>
</feature>
<dbReference type="Pfam" id="PF17908">
    <property type="entry name" value="APAF1_C"/>
    <property type="match status" value="1"/>
</dbReference>
<feature type="repeat" description="WD" evidence="3">
    <location>
        <begin position="773"/>
        <end position="814"/>
    </location>
</feature>
<evidence type="ECO:0000256" key="4">
    <source>
        <dbReference type="SAM" id="MobiDB-lite"/>
    </source>
</evidence>
<feature type="repeat" description="WD" evidence="3">
    <location>
        <begin position="857"/>
        <end position="898"/>
    </location>
</feature>
<evidence type="ECO:0000256" key="1">
    <source>
        <dbReference type="ARBA" id="ARBA00022574"/>
    </source>
</evidence>
<dbReference type="PANTHER" id="PTHR19879:SF1">
    <property type="entry name" value="CANNONBALL-RELATED"/>
    <property type="match status" value="1"/>
</dbReference>
<dbReference type="PROSITE" id="PS50294">
    <property type="entry name" value="WD_REPEATS_REGION"/>
    <property type="match status" value="9"/>
</dbReference>
<feature type="repeat" description="WD" evidence="3">
    <location>
        <begin position="815"/>
        <end position="856"/>
    </location>
</feature>
<dbReference type="InterPro" id="IPR011047">
    <property type="entry name" value="Quinoprotein_ADH-like_sf"/>
</dbReference>
<keyword evidence="1 3" id="KW-0853">WD repeat</keyword>
<feature type="compositionally biased region" description="Polar residues" evidence="4">
    <location>
        <begin position="51"/>
        <end position="68"/>
    </location>
</feature>
<dbReference type="PANTHER" id="PTHR19879">
    <property type="entry name" value="TRANSCRIPTION INITIATION FACTOR TFIID"/>
    <property type="match status" value="1"/>
</dbReference>
<feature type="domain" description="APAF-1 helical" evidence="5">
    <location>
        <begin position="388"/>
        <end position="473"/>
    </location>
</feature>
<feature type="region of interest" description="Disordered" evidence="4">
    <location>
        <begin position="47"/>
        <end position="83"/>
    </location>
</feature>
<keyword evidence="9" id="KW-1185">Reference proteome</keyword>
<feature type="repeat" description="WD" evidence="3">
    <location>
        <begin position="1291"/>
        <end position="1324"/>
    </location>
</feature>
<dbReference type="Gene3D" id="2.130.10.10">
    <property type="entry name" value="YVTN repeat-like/Quinoprotein amine dehydrogenase"/>
    <property type="match status" value="6"/>
</dbReference>
<sequence length="1418" mass="148424">MHTTLGLTLVSVIAFFVALHGFRRSRKNRRKQQRALVERTDSAYALRSKTDTSSTAMGCAQSSESSGGRTIAGGSPGEESSDKYANVAATGLPDTAFTEGTAASSPKKQVRDSVHDINGGIVKVTKEDAADSCKSCVSTCGYSDAERDKAVLSGGALPTPSIATNDVIPIAGDAVAVELPTNQVGAGGSLNGLEGSSDTIAAVGAPAPRKSSIDKLASNRSSFAAEGIPQHLQMAGLMAARGSRGGPADGGGNSPLPPMYEVARSSAQARMSSIQAADVMGLGGDKAATVPRVMPPAYDPLPGFQPPAALANAYPLLGAVPLDTPVPLEVLGRLWRSSSSEAALGTARAFASLGILRLASLEDGSCWALPAPQHVAHAAAGWPDMVAKVHRQLVEAYSRRGTVALDALRDDGYIIQALSHHLIGSGQLDSLRRLLMNPGWLEAKLHAYGVGAVVRDFRRFLQEAESEEEALDVKLLLQAFQLSLGAAMEHPNARMLREQMLARLMAVAAGGRLKEWFAEQTSKCAAESMLAANSRLLHLMPRSPSLAQAGGVQRMTLRGHVGPIPRVAIAPNCCEVVTISEDGLAQVWDMNIGDCVMHLARNAPLTSVGITPDSSAAVVAAADGTAAVWNLSTGQVTHNFKGHTGRINCLAIDKQGIRVITGSEDHTGRVWNLQNGECEAVLQGHGGASGLVGSVLDVCVCADGTLAVTVSDDFSGRVWDLDEDGEQLHVLEGHGGWVTSAAFVGTSHRVVTTSHDATARIWDALRGRCLFVLTGHSGRLNRVSVDPGGSWAITASDDHTARVWDCETGELKLALYGHTAHVTDSAITRDGRKAITVSGDGTCAIWDMDTGEREALLEGHTGEVSAVALTQRGRFAVTAGEDFTARVWDLAAAAERTQPAPTHGGKVSALQSLPDGQLVVSAGDDGRVLLWDPVEGVCLKQLDGHRVGIRFMRVSAEGDCVLTGSGDRQINHWNWSAYSAAASVVGVRRSLERREVMLHTLTTGGSGGGQNFCIRANTAGAGGGGACIIAGNTANIAPACSTGSQLFSTGGTATTAGVATNVDGGDRSNRSSEEDPMAALAALKPPGTGDNVNAAAAPVITPSGSEQRAAIRQRLQSSTADSPCSTLSPHGGTLKTCKSLLEVVSALHHDPLRASMPAQQGSRVKHMAFDASCRTAAILLFDSTVSVWDVVSGKCTAQLIRRGERDATRTHSGGVNAVYLTRDGLTAVTISKDNTARVWDVAAATTRLVVDGHTDGLVAADISGDEQLLATAAYDKTVRVTRLTNGSPVAVLDHPQPPTVVCFSPNSRWMAVGLEDHTVVVWDLVNRCCLPSLDAHKAPLAVLTWSSDSRFLLTAGQDCTLRLWRSEDCRQQAFFMGDAAITAACFAGNPVSDIVVAGDSAGTVHFLDFAEELQGWST</sequence>
<feature type="repeat" description="WD" evidence="3">
    <location>
        <begin position="598"/>
        <end position="639"/>
    </location>
</feature>
<dbReference type="GO" id="GO:0006367">
    <property type="term" value="P:transcription initiation at RNA polymerase II promoter"/>
    <property type="evidence" value="ECO:0007669"/>
    <property type="project" value="TreeGrafter"/>
</dbReference>
<name>A0A8J4GRE8_9CHLO</name>
<accession>A0A8J4GRE8</accession>
<dbReference type="InterPro" id="IPR019775">
    <property type="entry name" value="WD40_repeat_CS"/>
</dbReference>
<dbReference type="SUPFAM" id="SSF50978">
    <property type="entry name" value="WD40 repeat-like"/>
    <property type="match status" value="1"/>
</dbReference>
<dbReference type="GO" id="GO:0016251">
    <property type="term" value="F:RNA polymerase II general transcription initiation factor activity"/>
    <property type="evidence" value="ECO:0007669"/>
    <property type="project" value="TreeGrafter"/>
</dbReference>
<dbReference type="Pfam" id="PF00400">
    <property type="entry name" value="WD40"/>
    <property type="match status" value="13"/>
</dbReference>
<dbReference type="Proteomes" id="UP000747110">
    <property type="component" value="Unassembled WGS sequence"/>
</dbReference>
<dbReference type="SUPFAM" id="SSF50998">
    <property type="entry name" value="Quinoprotein alcohol dehydrogenase-like"/>
    <property type="match status" value="2"/>
</dbReference>
<proteinExistence type="predicted"/>
<keyword evidence="2" id="KW-0677">Repeat</keyword>
<evidence type="ECO:0000256" key="2">
    <source>
        <dbReference type="ARBA" id="ARBA00022737"/>
    </source>
</evidence>
<dbReference type="GO" id="GO:0005669">
    <property type="term" value="C:transcription factor TFIID complex"/>
    <property type="evidence" value="ECO:0007669"/>
    <property type="project" value="TreeGrafter"/>
</dbReference>
<comment type="caution">
    <text evidence="7">The sequence shown here is derived from an EMBL/GenBank/DDBJ whole genome shotgun (WGS) entry which is preliminary data.</text>
</comment>
<dbReference type="Gene3D" id="1.25.40.370">
    <property type="match status" value="1"/>
</dbReference>
<dbReference type="PROSITE" id="PS00678">
    <property type="entry name" value="WD_REPEATS_1"/>
    <property type="match status" value="5"/>
</dbReference>
<feature type="repeat" description="WD" evidence="3">
    <location>
        <begin position="731"/>
        <end position="772"/>
    </location>
</feature>
<feature type="repeat" description="WD" evidence="3">
    <location>
        <begin position="557"/>
        <end position="598"/>
    </location>
</feature>
<feature type="repeat" description="WD" evidence="3">
    <location>
        <begin position="900"/>
        <end position="932"/>
    </location>
</feature>
<dbReference type="InterPro" id="IPR041452">
    <property type="entry name" value="APAF1_C"/>
</dbReference>
<gene>
    <name evidence="6" type="ORF">Vretifemale_17514</name>
    <name evidence="7" type="ORF">Vretimale_16605</name>
</gene>
<dbReference type="SMART" id="SM00320">
    <property type="entry name" value="WD40"/>
    <property type="match status" value="16"/>
</dbReference>
<evidence type="ECO:0000313" key="8">
    <source>
        <dbReference type="Proteomes" id="UP000722791"/>
    </source>
</evidence>
<evidence type="ECO:0000256" key="3">
    <source>
        <dbReference type="PROSITE-ProRule" id="PRU00221"/>
    </source>
</evidence>
<evidence type="ECO:0000313" key="9">
    <source>
        <dbReference type="Proteomes" id="UP000747110"/>
    </source>
</evidence>
<feature type="repeat" description="WD" evidence="3">
    <location>
        <begin position="942"/>
        <end position="983"/>
    </location>
</feature>
<feature type="repeat" description="WD" evidence="3">
    <location>
        <begin position="640"/>
        <end position="681"/>
    </location>
</feature>
<dbReference type="PROSITE" id="PS50082">
    <property type="entry name" value="WD_REPEATS_2"/>
    <property type="match status" value="13"/>
</dbReference>
<dbReference type="OrthoDB" id="538223at2759"/>
<organism evidence="7 8">
    <name type="scientific">Volvox reticuliferus</name>
    <dbReference type="NCBI Taxonomy" id="1737510"/>
    <lineage>
        <taxon>Eukaryota</taxon>
        <taxon>Viridiplantae</taxon>
        <taxon>Chlorophyta</taxon>
        <taxon>core chlorophytes</taxon>
        <taxon>Chlorophyceae</taxon>
        <taxon>CS clade</taxon>
        <taxon>Chlamydomonadales</taxon>
        <taxon>Volvocaceae</taxon>
        <taxon>Volvox</taxon>
    </lineage>
</organism>
<dbReference type="EMBL" id="BNCQ01000049">
    <property type="protein sequence ID" value="GIM13508.1"/>
    <property type="molecule type" value="Genomic_DNA"/>
</dbReference>
<reference evidence="7" key="1">
    <citation type="journal article" date="2021" name="Proc. Natl. Acad. Sci. U.S.A.">
        <title>Three genomes in the algal genus Volvox reveal the fate of a haploid sex-determining region after a transition to homothallism.</title>
        <authorList>
            <person name="Yamamoto K."/>
            <person name="Hamaji T."/>
            <person name="Kawai-Toyooka H."/>
            <person name="Matsuzaki R."/>
            <person name="Takahashi F."/>
            <person name="Nishimura Y."/>
            <person name="Kawachi M."/>
            <person name="Noguchi H."/>
            <person name="Minakuchi Y."/>
            <person name="Umen J.G."/>
            <person name="Toyoda A."/>
            <person name="Nozaki H."/>
        </authorList>
    </citation>
    <scope>NUCLEOTIDE SEQUENCE</scope>
    <source>
        <strain evidence="7">NIES-3785</strain>
        <strain evidence="6">NIES-3786</strain>
    </source>
</reference>
<dbReference type="InterPro" id="IPR015943">
    <property type="entry name" value="WD40/YVTN_repeat-like_dom_sf"/>
</dbReference>
<evidence type="ECO:0000313" key="6">
    <source>
        <dbReference type="EMBL" id="GIL89738.1"/>
    </source>
</evidence>